<comment type="caution">
    <text evidence="2">The sequence shown here is derived from an EMBL/GenBank/DDBJ whole genome shotgun (WGS) entry which is preliminary data.</text>
</comment>
<evidence type="ECO:0000313" key="2">
    <source>
        <dbReference type="EMBL" id="RKF04797.1"/>
    </source>
</evidence>
<proteinExistence type="predicted"/>
<dbReference type="Gene3D" id="2.60.40.3140">
    <property type="match status" value="1"/>
</dbReference>
<evidence type="ECO:0000259" key="1">
    <source>
        <dbReference type="Pfam" id="PF12969"/>
    </source>
</evidence>
<dbReference type="Gene3D" id="2.60.120.1130">
    <property type="match status" value="1"/>
</dbReference>
<dbReference type="RefSeq" id="WP_120185645.1">
    <property type="nucleotide sequence ID" value="NZ_RAQM01000006.1"/>
</dbReference>
<reference evidence="2 3" key="1">
    <citation type="submission" date="2018-09" db="EMBL/GenBank/DDBJ databases">
        <title>Genomic Encyclopedia of Archaeal and Bacterial Type Strains, Phase II (KMG-II): from individual species to whole genera.</title>
        <authorList>
            <person name="Goeker M."/>
        </authorList>
    </citation>
    <scope>NUCLEOTIDE SEQUENCE [LARGE SCALE GENOMIC DNA]</scope>
    <source>
        <strain evidence="2 3">DSM 16505</strain>
    </source>
</reference>
<dbReference type="EMBL" id="RAQM01000006">
    <property type="protein sequence ID" value="RKF04797.1"/>
    <property type="molecule type" value="Genomic_DNA"/>
</dbReference>
<protein>
    <submittedName>
        <fullName evidence="2">Uncharacterized protein DUF3857</fullName>
    </submittedName>
</protein>
<organism evidence="2 3">
    <name type="scientific">Tenacibaculum lutimaris</name>
    <dbReference type="NCBI Taxonomy" id="285258"/>
    <lineage>
        <taxon>Bacteria</taxon>
        <taxon>Pseudomonadati</taxon>
        <taxon>Bacteroidota</taxon>
        <taxon>Flavobacteriia</taxon>
        <taxon>Flavobacteriales</taxon>
        <taxon>Flavobacteriaceae</taxon>
        <taxon>Tenacibaculum</taxon>
    </lineage>
</organism>
<gene>
    <name evidence="2" type="ORF">C8N26_0190</name>
</gene>
<dbReference type="InterPro" id="IPR024618">
    <property type="entry name" value="DUF3857"/>
</dbReference>
<name>A0A420E4K2_9FLAO</name>
<dbReference type="Proteomes" id="UP000285780">
    <property type="component" value="Unassembled WGS sequence"/>
</dbReference>
<dbReference type="AlphaFoldDB" id="A0A420E4K2"/>
<accession>A0A420E4K2</accession>
<dbReference type="Gene3D" id="3.10.620.30">
    <property type="match status" value="1"/>
</dbReference>
<keyword evidence="3" id="KW-1185">Reference proteome</keyword>
<feature type="domain" description="DUF3857" evidence="1">
    <location>
        <begin position="63"/>
        <end position="175"/>
    </location>
</feature>
<dbReference type="Pfam" id="PF12969">
    <property type="entry name" value="DUF3857"/>
    <property type="match status" value="1"/>
</dbReference>
<evidence type="ECO:0000313" key="3">
    <source>
        <dbReference type="Proteomes" id="UP000285780"/>
    </source>
</evidence>
<sequence length="650" mass="76181">MKIILFTFTCLFFINSFSQKKRSTKIGNVDVHELNMNQYEKDTTANAVVLYEHANYYIDESRDYKKTTDYYFKVKILKKEGTNRATIKIPFYGDEKIHSIKGITYNISEHNTIIKNHLIDKQVYTKDLYRGWKEVTFTLPNIKKGSVIEYTYSVTSPYSKIDDWYFQSDIPKIRSDFTAAILGNWKYNIRLVGFLNLNRRDVSVKKGCVYVPGLGDGACLILDYGIDNIPAFKEEDYMLSKENFISKLCFDLESFQNPRGGVDKYTKTWKDADKTLKYDFLDNQTSKKSFFKNNLPPSLLLINDDLERAKKVYYFIQNYFTWNEKYWPSKKVRIKDAFENKTGNVFDINLSLYNSLKAANIESYLVLTSTRNKAVPTRLHPIIDDFNYLLVKAIINNKTYFLDATNKQLPFGLVQHESLNGDGRTMNFASGSYWETIKLNRKSFRNIKAQLSFNQENSLSGNLMVSSDGFYAVNDRENLNSTDSESYIENFESKYPNIEVINLEHQNLEDKENTLHQIYEITTDPINFETKLRINPFLIDRYTQNPFKLNQRDYPVDYGYPRNHTYMLSLKLPEGYIVNNLPENKVLSLPNKGGRFIINFKNLNNVISVYSRINLNKRVYTSEEYHYLKEFYNQIIKAQDTFIEIEKSSN</sequence>